<protein>
    <recommendedName>
        <fullName evidence="5">Lipoprotein</fullName>
    </recommendedName>
</protein>
<organism evidence="3 4">
    <name type="scientific">Streptomyces polychromogenes</name>
    <dbReference type="NCBI Taxonomy" id="67342"/>
    <lineage>
        <taxon>Bacteria</taxon>
        <taxon>Bacillati</taxon>
        <taxon>Actinomycetota</taxon>
        <taxon>Actinomycetes</taxon>
        <taxon>Kitasatosporales</taxon>
        <taxon>Streptomycetaceae</taxon>
        <taxon>Streptomyces</taxon>
    </lineage>
</organism>
<evidence type="ECO:0000256" key="2">
    <source>
        <dbReference type="SAM" id="SignalP"/>
    </source>
</evidence>
<keyword evidence="4" id="KW-1185">Reference proteome</keyword>
<comment type="caution">
    <text evidence="3">The sequence shown here is derived from an EMBL/GenBank/DDBJ whole genome shotgun (WGS) entry which is preliminary data.</text>
</comment>
<keyword evidence="1" id="KW-0812">Transmembrane</keyword>
<evidence type="ECO:0000313" key="4">
    <source>
        <dbReference type="Proteomes" id="UP001501867"/>
    </source>
</evidence>
<gene>
    <name evidence="3" type="ORF">GCM10010302_04380</name>
</gene>
<feature type="chain" id="PRO_5046101386" description="Lipoprotein" evidence="2">
    <location>
        <begin position="29"/>
        <end position="113"/>
    </location>
</feature>
<evidence type="ECO:0000256" key="1">
    <source>
        <dbReference type="SAM" id="Phobius"/>
    </source>
</evidence>
<evidence type="ECO:0000313" key="3">
    <source>
        <dbReference type="EMBL" id="GAA0269946.1"/>
    </source>
</evidence>
<reference evidence="4" key="1">
    <citation type="journal article" date="2019" name="Int. J. Syst. Evol. Microbiol.">
        <title>The Global Catalogue of Microorganisms (GCM) 10K type strain sequencing project: providing services to taxonomists for standard genome sequencing and annotation.</title>
        <authorList>
            <consortium name="The Broad Institute Genomics Platform"/>
            <consortium name="The Broad Institute Genome Sequencing Center for Infectious Disease"/>
            <person name="Wu L."/>
            <person name="Ma J."/>
        </authorList>
    </citation>
    <scope>NUCLEOTIDE SEQUENCE [LARGE SCALE GENOMIC DNA]</scope>
    <source>
        <strain evidence="4">JCM 4505</strain>
    </source>
</reference>
<feature type="transmembrane region" description="Helical" evidence="1">
    <location>
        <begin position="90"/>
        <end position="110"/>
    </location>
</feature>
<proteinExistence type="predicted"/>
<sequence>MTYRSGVRLLLVGAVTALLLACTVAAWALPHTPTASPAAGVDAARADAGCARGAGAVPGPCVSEPVSAVAASQPAGPGVAGLPGLDARSALLLFSTVAVAAAIALVSAAGRRL</sequence>
<accession>A0ABP3EPV3</accession>
<name>A0ABP3EPV3_9ACTN</name>
<keyword evidence="1" id="KW-0472">Membrane</keyword>
<dbReference type="PROSITE" id="PS51257">
    <property type="entry name" value="PROKAR_LIPOPROTEIN"/>
    <property type="match status" value="1"/>
</dbReference>
<keyword evidence="2" id="KW-0732">Signal</keyword>
<keyword evidence="1" id="KW-1133">Transmembrane helix</keyword>
<evidence type="ECO:0008006" key="5">
    <source>
        <dbReference type="Google" id="ProtNLM"/>
    </source>
</evidence>
<dbReference type="Proteomes" id="UP001501867">
    <property type="component" value="Unassembled WGS sequence"/>
</dbReference>
<dbReference type="EMBL" id="BAAABV010000005">
    <property type="protein sequence ID" value="GAA0269946.1"/>
    <property type="molecule type" value="Genomic_DNA"/>
</dbReference>
<feature type="signal peptide" evidence="2">
    <location>
        <begin position="1"/>
        <end position="28"/>
    </location>
</feature>